<feature type="domain" description="NTF2-like" evidence="1">
    <location>
        <begin position="33"/>
        <end position="164"/>
    </location>
</feature>
<dbReference type="OrthoDB" id="5596743at2759"/>
<dbReference type="InterPro" id="IPR058645">
    <property type="entry name" value="NTF2-like_dom_7"/>
</dbReference>
<evidence type="ECO:0000259" key="1">
    <source>
        <dbReference type="Pfam" id="PF26534"/>
    </source>
</evidence>
<sequence length="172" mass="18391">MFQLAVDRPATAAHVPAWATLLLQTPPVLAQLKPNRLSTTFASLLTAPQAPDFASKANALLADLFKDTSGSINFLARQNISAVTFPNKAAFIAGQGAQPPIPTVTTLDIFYTCNKIAWRWVGRGIGSGQYEVKGIDTFTVTSSGQISEVYAEFNSGAWLADIGYPECPQPTS</sequence>
<dbReference type="AlphaFoldDB" id="W9Z235"/>
<keyword evidence="3" id="KW-1185">Reference proteome</keyword>
<dbReference type="InterPro" id="IPR032710">
    <property type="entry name" value="NTF2-like_dom_sf"/>
</dbReference>
<dbReference type="RefSeq" id="XP_007719865.1">
    <property type="nucleotide sequence ID" value="XM_007721675.1"/>
</dbReference>
<dbReference type="SUPFAM" id="SSF54427">
    <property type="entry name" value="NTF2-like"/>
    <property type="match status" value="1"/>
</dbReference>
<dbReference type="EMBL" id="AMWN01000001">
    <property type="protein sequence ID" value="EXJ95636.1"/>
    <property type="molecule type" value="Genomic_DNA"/>
</dbReference>
<comment type="caution">
    <text evidence="2">The sequence shown here is derived from an EMBL/GenBank/DDBJ whole genome shotgun (WGS) entry which is preliminary data.</text>
</comment>
<dbReference type="GeneID" id="19155664"/>
<proteinExistence type="predicted"/>
<dbReference type="Proteomes" id="UP000019484">
    <property type="component" value="Unassembled WGS sequence"/>
</dbReference>
<evidence type="ECO:0000313" key="3">
    <source>
        <dbReference type="Proteomes" id="UP000019484"/>
    </source>
</evidence>
<dbReference type="Pfam" id="PF26534">
    <property type="entry name" value="NTF2_7"/>
    <property type="match status" value="1"/>
</dbReference>
<accession>W9Z235</accession>
<name>W9Z235_9EURO</name>
<protein>
    <recommendedName>
        <fullName evidence="1">NTF2-like domain-containing protein</fullName>
    </recommendedName>
</protein>
<reference evidence="2 3" key="1">
    <citation type="submission" date="2013-03" db="EMBL/GenBank/DDBJ databases">
        <title>The Genome Sequence of Capronia coronata CBS 617.96.</title>
        <authorList>
            <consortium name="The Broad Institute Genomics Platform"/>
            <person name="Cuomo C."/>
            <person name="de Hoog S."/>
            <person name="Gorbushina A."/>
            <person name="Walker B."/>
            <person name="Young S.K."/>
            <person name="Zeng Q."/>
            <person name="Gargeya S."/>
            <person name="Fitzgerald M."/>
            <person name="Haas B."/>
            <person name="Abouelleil A."/>
            <person name="Allen A.W."/>
            <person name="Alvarado L."/>
            <person name="Arachchi H.M."/>
            <person name="Berlin A.M."/>
            <person name="Chapman S.B."/>
            <person name="Gainer-Dewar J."/>
            <person name="Goldberg J."/>
            <person name="Griggs A."/>
            <person name="Gujja S."/>
            <person name="Hansen M."/>
            <person name="Howarth C."/>
            <person name="Imamovic A."/>
            <person name="Ireland A."/>
            <person name="Larimer J."/>
            <person name="McCowan C."/>
            <person name="Murphy C."/>
            <person name="Pearson M."/>
            <person name="Poon T.W."/>
            <person name="Priest M."/>
            <person name="Roberts A."/>
            <person name="Saif S."/>
            <person name="Shea T."/>
            <person name="Sisk P."/>
            <person name="Sykes S."/>
            <person name="Wortman J."/>
            <person name="Nusbaum C."/>
            <person name="Birren B."/>
        </authorList>
    </citation>
    <scope>NUCLEOTIDE SEQUENCE [LARGE SCALE GENOMIC DNA]</scope>
    <source>
        <strain evidence="2 3">CBS 617.96</strain>
    </source>
</reference>
<dbReference type="HOGENOM" id="CLU_096573_1_0_1"/>
<gene>
    <name evidence="2" type="ORF">A1O1_00758</name>
</gene>
<organism evidence="2 3">
    <name type="scientific">Capronia coronata CBS 617.96</name>
    <dbReference type="NCBI Taxonomy" id="1182541"/>
    <lineage>
        <taxon>Eukaryota</taxon>
        <taxon>Fungi</taxon>
        <taxon>Dikarya</taxon>
        <taxon>Ascomycota</taxon>
        <taxon>Pezizomycotina</taxon>
        <taxon>Eurotiomycetes</taxon>
        <taxon>Chaetothyriomycetidae</taxon>
        <taxon>Chaetothyriales</taxon>
        <taxon>Herpotrichiellaceae</taxon>
        <taxon>Capronia</taxon>
    </lineage>
</organism>
<evidence type="ECO:0000313" key="2">
    <source>
        <dbReference type="EMBL" id="EXJ95636.1"/>
    </source>
</evidence>